<evidence type="ECO:0008006" key="3">
    <source>
        <dbReference type="Google" id="ProtNLM"/>
    </source>
</evidence>
<organism evidence="1 2">
    <name type="scientific">Streptomyces sudanensis</name>
    <dbReference type="NCBI Taxonomy" id="436397"/>
    <lineage>
        <taxon>Bacteria</taxon>
        <taxon>Bacillati</taxon>
        <taxon>Actinomycetota</taxon>
        <taxon>Actinomycetes</taxon>
        <taxon>Kitasatosporales</taxon>
        <taxon>Streptomycetaceae</taxon>
        <taxon>Streptomyces</taxon>
    </lineage>
</organism>
<name>A0ABY4TEZ5_9ACTN</name>
<accession>A0ABY4TEZ5</accession>
<dbReference type="EMBL" id="CP095474">
    <property type="protein sequence ID" value="URN17036.1"/>
    <property type="molecule type" value="Genomic_DNA"/>
</dbReference>
<dbReference type="RefSeq" id="WP_010474332.1">
    <property type="nucleotide sequence ID" value="NZ_CP095474.1"/>
</dbReference>
<evidence type="ECO:0000313" key="1">
    <source>
        <dbReference type="EMBL" id="URN17036.1"/>
    </source>
</evidence>
<evidence type="ECO:0000313" key="2">
    <source>
        <dbReference type="Proteomes" id="UP001056383"/>
    </source>
</evidence>
<dbReference type="Proteomes" id="UP001056383">
    <property type="component" value="Chromosome"/>
</dbReference>
<reference evidence="1" key="1">
    <citation type="submission" date="2022-04" db="EMBL/GenBank/DDBJ databases">
        <title>Systematic whole-genome sequencing reveals an unexpected diversity among actinomycetoma pathogens and provides insights into their antibacterial susceptibilities.</title>
        <authorList>
            <person name="Watson A.K."/>
            <person name="Kepplinger B."/>
            <person name="Bakhiet S.M."/>
            <person name="Mhmoud N.A."/>
            <person name="Chapman J."/>
            <person name="Allenby N."/>
            <person name="Mickiewicz K."/>
            <person name="Goodfellow M."/>
            <person name="Fahal A.H."/>
            <person name="Errington J."/>
        </authorList>
    </citation>
    <scope>NUCLEOTIDE SEQUENCE</scope>
    <source>
        <strain evidence="1">SD 504</strain>
    </source>
</reference>
<protein>
    <recommendedName>
        <fullName evidence="3">WXG100 family type VII secretion target</fullName>
    </recommendedName>
</protein>
<keyword evidence="2" id="KW-1185">Reference proteome</keyword>
<gene>
    <name evidence="1" type="ORF">MW084_15065</name>
</gene>
<sequence>MNLDTLRNAEFGRLDQAITAWNGVVTKLKALETEARDDLKAKADKANWAGVNATVTRGFVTKTAGEFADAHAQAKTIHDVLKDTRDELQGHKEELDRVLARGLKKNLTVTSTGDGGFTVTMNIHPDRAAKGHDVPDHSPQDMEHLRDDVARILGRATDSDDSAARVLRAVVDQAEYGFSGAGYKDRDSAADALKKAEEAAKLIAEKGDGMSPEEFQRLNSTLALYKNDPLFQEEFATTLGPRRTLEFWSDLSSPDSPNELSRTQLNQLGEFQKNLGLVLGGATQSDSPAMRSWENDMVKLGSERFTSRHGDAYGFQIMSNLMRTGDYDDRFLNKYGTELVAMEKKMRLPDRYYLMEPVPKMNFIGDAEFGRDPMTGFMTALSNSPDAATEFFNAKKPQDNAQWVLADRPSFDDSPLKDGPNEALDATGRAMFAAVSGVSDPKAPGVEFPPHSPEHREAMKRTLGILAGTGNDFPAEFRDDMALALGNHGDWVHKAMSAPLVEHELNSEELMEVSKQISRNKDAYTELVRQMHGAVTADIYTEKAHPEDSLDRAGRTVGFLEEARYQATNDEKGEKLTDASWEKVGRYHIIGGLVTPWHPAGDAAQRVVDAVTSKMLEDEQARINAQATADHTETYKNRRQELQNLADIWYAQNEKWAEDPTHEGYSKGHGIYAQIEAAANDGNKKAEGVSGNQ</sequence>
<proteinExistence type="predicted"/>